<gene>
    <name evidence="1" type="ORF">ACFSTE_04540</name>
</gene>
<proteinExistence type="predicted"/>
<keyword evidence="2" id="KW-1185">Reference proteome</keyword>
<dbReference type="EMBL" id="JBHULX010000003">
    <property type="protein sequence ID" value="MFD2590086.1"/>
    <property type="molecule type" value="Genomic_DNA"/>
</dbReference>
<protein>
    <submittedName>
        <fullName evidence="1">Uncharacterized protein</fullName>
    </submittedName>
</protein>
<evidence type="ECO:0000313" key="1">
    <source>
        <dbReference type="EMBL" id="MFD2590086.1"/>
    </source>
</evidence>
<dbReference type="Proteomes" id="UP001597459">
    <property type="component" value="Unassembled WGS sequence"/>
</dbReference>
<name>A0ABW5N5L4_9FLAO</name>
<organism evidence="1 2">
    <name type="scientific">Aquimarina hainanensis</name>
    <dbReference type="NCBI Taxonomy" id="1578017"/>
    <lineage>
        <taxon>Bacteria</taxon>
        <taxon>Pseudomonadati</taxon>
        <taxon>Bacteroidota</taxon>
        <taxon>Flavobacteriia</taxon>
        <taxon>Flavobacteriales</taxon>
        <taxon>Flavobacteriaceae</taxon>
        <taxon>Aquimarina</taxon>
    </lineage>
</organism>
<accession>A0ABW5N5L4</accession>
<sequence>MKKKIFTIVAVGITLVSNAQQQNRIESTGNIGIGTTTPAAELEIKSASDKSAKIHLNASTDGRSSVIRFQDAGENTWAFLSNYPTNKKFSLYNYHNNTNAIIVNEKGEVGIGITNPGSKLDVNGTVRFKGAANGSTGIGDGYTHFPHANGNNYIRGNTFISSTDEIQLQAENRTTIIGGTFDVKTNSRFKGATNGNTGMGDGYTHLPHANGNNYIRGNTFITTKGAIELFAESKTTITGGKVGIGTTDPKTNLEVYKYNGTSQLRLHTNQHAGTAKLEIAGGSALKDNNPDNYSGWSIYHSFTHTNKDLYFRHGQSGIPHVIFADNGNVAIFGKLESKEVKVTNTPTADFVFEENYELPSLNFIAKYIKDNKHLPEIASAKEMKRNGVNIGKFQIQLLQKIEELTLYTIQQEKQINKQTHQINELKSLVKQLIEARK</sequence>
<comment type="caution">
    <text evidence="1">The sequence shown here is derived from an EMBL/GenBank/DDBJ whole genome shotgun (WGS) entry which is preliminary data.</text>
</comment>
<dbReference type="RefSeq" id="WP_378255822.1">
    <property type="nucleotide sequence ID" value="NZ_JBHSJV010000001.1"/>
</dbReference>
<evidence type="ECO:0000313" key="2">
    <source>
        <dbReference type="Proteomes" id="UP001597459"/>
    </source>
</evidence>
<reference evidence="2" key="1">
    <citation type="journal article" date="2019" name="Int. J. Syst. Evol. Microbiol.">
        <title>The Global Catalogue of Microorganisms (GCM) 10K type strain sequencing project: providing services to taxonomists for standard genome sequencing and annotation.</title>
        <authorList>
            <consortium name="The Broad Institute Genomics Platform"/>
            <consortium name="The Broad Institute Genome Sequencing Center for Infectious Disease"/>
            <person name="Wu L."/>
            <person name="Ma J."/>
        </authorList>
    </citation>
    <scope>NUCLEOTIDE SEQUENCE [LARGE SCALE GENOMIC DNA]</scope>
    <source>
        <strain evidence="2">KCTC 42423</strain>
    </source>
</reference>